<organism evidence="2 3">
    <name type="scientific">Actinorugispora endophytica</name>
    <dbReference type="NCBI Taxonomy" id="1605990"/>
    <lineage>
        <taxon>Bacteria</taxon>
        <taxon>Bacillati</taxon>
        <taxon>Actinomycetota</taxon>
        <taxon>Actinomycetes</taxon>
        <taxon>Streptosporangiales</taxon>
        <taxon>Nocardiopsidaceae</taxon>
        <taxon>Actinorugispora</taxon>
    </lineage>
</organism>
<gene>
    <name evidence="2" type="ORF">EV190_10783</name>
</gene>
<name>A0A4R6UXU1_9ACTN</name>
<dbReference type="Proteomes" id="UP000295281">
    <property type="component" value="Unassembled WGS sequence"/>
</dbReference>
<comment type="caution">
    <text evidence="2">The sequence shown here is derived from an EMBL/GenBank/DDBJ whole genome shotgun (WGS) entry which is preliminary data.</text>
</comment>
<keyword evidence="3" id="KW-1185">Reference proteome</keyword>
<accession>A0A4R6UXU1</accession>
<evidence type="ECO:0000256" key="1">
    <source>
        <dbReference type="SAM" id="Phobius"/>
    </source>
</evidence>
<dbReference type="AlphaFoldDB" id="A0A4R6UXU1"/>
<proteinExistence type="predicted"/>
<dbReference type="EMBL" id="SNYN01000007">
    <property type="protein sequence ID" value="TDQ52251.1"/>
    <property type="molecule type" value="Genomic_DNA"/>
</dbReference>
<keyword evidence="1" id="KW-0812">Transmembrane</keyword>
<evidence type="ECO:0000313" key="3">
    <source>
        <dbReference type="Proteomes" id="UP000295281"/>
    </source>
</evidence>
<protein>
    <submittedName>
        <fullName evidence="2">Uncharacterized protein</fullName>
    </submittedName>
</protein>
<reference evidence="2 3" key="1">
    <citation type="submission" date="2019-03" db="EMBL/GenBank/DDBJ databases">
        <title>Genomic Encyclopedia of Type Strains, Phase IV (KMG-IV): sequencing the most valuable type-strain genomes for metagenomic binning, comparative biology and taxonomic classification.</title>
        <authorList>
            <person name="Goeker M."/>
        </authorList>
    </citation>
    <scope>NUCLEOTIDE SEQUENCE [LARGE SCALE GENOMIC DNA]</scope>
    <source>
        <strain evidence="2 3">DSM 46770</strain>
    </source>
</reference>
<keyword evidence="1" id="KW-0472">Membrane</keyword>
<dbReference type="RefSeq" id="WP_133741601.1">
    <property type="nucleotide sequence ID" value="NZ_SNYN01000007.1"/>
</dbReference>
<keyword evidence="1" id="KW-1133">Transmembrane helix</keyword>
<sequence>MKRFLLVGIVFHGVLAVVCVAMVRAGHPSGEGVVWVTAFGFLVFCVHVLREFLRRRAASRS</sequence>
<feature type="transmembrane region" description="Helical" evidence="1">
    <location>
        <begin position="32"/>
        <end position="53"/>
    </location>
</feature>
<evidence type="ECO:0000313" key="2">
    <source>
        <dbReference type="EMBL" id="TDQ52251.1"/>
    </source>
</evidence>